<dbReference type="STRING" id="679190.HMPREF0650_1576"/>
<reference evidence="1 2" key="1">
    <citation type="submission" date="2009-12" db="EMBL/GenBank/DDBJ databases">
        <title>Genome Sequence of Prevotella buccalis ATCC 35310.</title>
        <authorList>
            <person name="Durkin A.S."/>
            <person name="Madupu R."/>
            <person name="Torralba M."/>
            <person name="Methe B."/>
            <person name="Sutton G."/>
            <person name="Strausberg R.L."/>
            <person name="Nelson K.E."/>
        </authorList>
    </citation>
    <scope>NUCLEOTIDE SEQUENCE [LARGE SCALE GENOMIC DNA]</scope>
    <source>
        <strain evidence="1 2">ATCC 35310</strain>
    </source>
</reference>
<protein>
    <submittedName>
        <fullName evidence="1">Uncharacterized protein</fullName>
    </submittedName>
</protein>
<proteinExistence type="predicted"/>
<dbReference type="Proteomes" id="UP000005283">
    <property type="component" value="Unassembled WGS sequence"/>
</dbReference>
<name>D1W5Y9_9BACT</name>
<dbReference type="AlphaFoldDB" id="D1W5Y9"/>
<organism evidence="1 2">
    <name type="scientific">Hoylesella buccalis ATCC 35310</name>
    <dbReference type="NCBI Taxonomy" id="679190"/>
    <lineage>
        <taxon>Bacteria</taxon>
        <taxon>Pseudomonadati</taxon>
        <taxon>Bacteroidota</taxon>
        <taxon>Bacteroidia</taxon>
        <taxon>Bacteroidales</taxon>
        <taxon>Prevotellaceae</taxon>
        <taxon>Hoylesella</taxon>
    </lineage>
</organism>
<evidence type="ECO:0000313" key="1">
    <source>
        <dbReference type="EMBL" id="EFA92006.1"/>
    </source>
</evidence>
<gene>
    <name evidence="1" type="ORF">HMPREF0650_1576</name>
</gene>
<comment type="caution">
    <text evidence="1">The sequence shown here is derived from an EMBL/GenBank/DDBJ whole genome shotgun (WGS) entry which is preliminary data.</text>
</comment>
<sequence length="45" mass="5035">MRMKKILFPKLKNKYDEEKKCIVILAYDGCLGGNVGTVCGLIEVC</sequence>
<keyword evidence="2" id="KW-1185">Reference proteome</keyword>
<dbReference type="EMBL" id="ADEG01000058">
    <property type="protein sequence ID" value="EFA92006.1"/>
    <property type="molecule type" value="Genomic_DNA"/>
</dbReference>
<accession>D1W5Y9</accession>
<evidence type="ECO:0000313" key="2">
    <source>
        <dbReference type="Proteomes" id="UP000005283"/>
    </source>
</evidence>